<dbReference type="Proteomes" id="UP000789524">
    <property type="component" value="Unassembled WGS sequence"/>
</dbReference>
<feature type="compositionally biased region" description="Basic and acidic residues" evidence="1">
    <location>
        <begin position="14"/>
        <end position="30"/>
    </location>
</feature>
<reference evidence="2" key="1">
    <citation type="submission" date="2021-09" db="EMBL/GenBank/DDBJ databases">
        <authorList>
            <person name="Martin H S."/>
        </authorList>
    </citation>
    <scope>NUCLEOTIDE SEQUENCE</scope>
</reference>
<comment type="caution">
    <text evidence="2">The sequence shown here is derived from an EMBL/GenBank/DDBJ whole genome shotgun (WGS) entry which is preliminary data.</text>
</comment>
<feature type="compositionally biased region" description="Basic and acidic residues" evidence="1">
    <location>
        <begin position="107"/>
        <end position="119"/>
    </location>
</feature>
<protein>
    <submittedName>
        <fullName evidence="2">(African queen) hypothetical protein</fullName>
    </submittedName>
</protein>
<feature type="region of interest" description="Disordered" evidence="1">
    <location>
        <begin position="1"/>
        <end position="31"/>
    </location>
</feature>
<evidence type="ECO:0000256" key="1">
    <source>
        <dbReference type="SAM" id="MobiDB-lite"/>
    </source>
</evidence>
<sequence>MYRVWGQRWSGSRCRSDRPRSDTRGLRDQRGSQTIDAIASSLCLCVCAQWPALRARLTTNVRQSPVQQLTVNLEDNLLRMNHAKHADTLYTVSRPERGPRPAAVHTKPRETDPANDRNI</sequence>
<accession>A0A8J2QWP3</accession>
<dbReference type="EMBL" id="CAKASE010000073">
    <property type="protein sequence ID" value="CAG9574990.1"/>
    <property type="molecule type" value="Genomic_DNA"/>
</dbReference>
<evidence type="ECO:0000313" key="3">
    <source>
        <dbReference type="Proteomes" id="UP000789524"/>
    </source>
</evidence>
<organism evidence="2 3">
    <name type="scientific">Danaus chrysippus</name>
    <name type="common">African queen</name>
    <dbReference type="NCBI Taxonomy" id="151541"/>
    <lineage>
        <taxon>Eukaryota</taxon>
        <taxon>Metazoa</taxon>
        <taxon>Ecdysozoa</taxon>
        <taxon>Arthropoda</taxon>
        <taxon>Hexapoda</taxon>
        <taxon>Insecta</taxon>
        <taxon>Pterygota</taxon>
        <taxon>Neoptera</taxon>
        <taxon>Endopterygota</taxon>
        <taxon>Lepidoptera</taxon>
        <taxon>Glossata</taxon>
        <taxon>Ditrysia</taxon>
        <taxon>Papilionoidea</taxon>
        <taxon>Nymphalidae</taxon>
        <taxon>Danainae</taxon>
        <taxon>Danaini</taxon>
        <taxon>Danaina</taxon>
        <taxon>Danaus</taxon>
        <taxon>Anosia</taxon>
    </lineage>
</organism>
<feature type="region of interest" description="Disordered" evidence="1">
    <location>
        <begin position="86"/>
        <end position="119"/>
    </location>
</feature>
<keyword evidence="3" id="KW-1185">Reference proteome</keyword>
<dbReference type="AlphaFoldDB" id="A0A8J2QWP3"/>
<proteinExistence type="predicted"/>
<name>A0A8J2QWP3_9NEOP</name>
<gene>
    <name evidence="2" type="ORF">DCHRY22_LOCUS11182</name>
</gene>
<evidence type="ECO:0000313" key="2">
    <source>
        <dbReference type="EMBL" id="CAG9574990.1"/>
    </source>
</evidence>